<dbReference type="EMBL" id="FMJB01000064">
    <property type="protein sequence ID" value="SCM69164.1"/>
    <property type="molecule type" value="Genomic_DNA"/>
</dbReference>
<proteinExistence type="predicted"/>
<dbReference type="AlphaFoldDB" id="A0A1M4N567"/>
<dbReference type="SFLD" id="SFLDG01200">
    <property type="entry name" value="SUF1.1"/>
    <property type="match status" value="1"/>
</dbReference>
<gene>
    <name evidence="3" type="ORF">KARMA_3398</name>
</gene>
<reference evidence="4" key="1">
    <citation type="submission" date="2016-09" db="EMBL/GenBank/DDBJ databases">
        <authorList>
            <person name="Wibberg D."/>
        </authorList>
    </citation>
    <scope>NUCLEOTIDE SEQUENCE [LARGE SCALE GENOMIC DNA]</scope>
</reference>
<evidence type="ECO:0008006" key="5">
    <source>
        <dbReference type="Google" id="ProtNLM"/>
    </source>
</evidence>
<dbReference type="Proteomes" id="UP000184085">
    <property type="component" value="Unassembled WGS sequence"/>
</dbReference>
<dbReference type="InterPro" id="IPR012336">
    <property type="entry name" value="Thioredoxin-like_fold"/>
</dbReference>
<dbReference type="InterPro" id="IPR026928">
    <property type="entry name" value="FAX/IsoI-like"/>
</dbReference>
<dbReference type="SUPFAM" id="SSF52833">
    <property type="entry name" value="Thioredoxin-like"/>
    <property type="match status" value="1"/>
</dbReference>
<dbReference type="Pfam" id="PF17171">
    <property type="entry name" value="GST_C_6"/>
    <property type="match status" value="1"/>
</dbReference>
<dbReference type="InterPro" id="IPR040079">
    <property type="entry name" value="Glutathione_S-Trfase"/>
</dbReference>
<accession>A0A1M4N567</accession>
<dbReference type="RefSeq" id="WP_072708467.1">
    <property type="nucleotide sequence ID" value="NZ_FMJB01000064.1"/>
</dbReference>
<dbReference type="SUPFAM" id="SSF47616">
    <property type="entry name" value="GST C-terminal domain-like"/>
    <property type="match status" value="1"/>
</dbReference>
<dbReference type="Gene3D" id="1.20.1050.10">
    <property type="match status" value="1"/>
</dbReference>
<dbReference type="PANTHER" id="PTHR12289">
    <property type="entry name" value="METAXIN RELATED"/>
    <property type="match status" value="1"/>
</dbReference>
<dbReference type="InterPro" id="IPR036282">
    <property type="entry name" value="Glutathione-S-Trfase_C_sf"/>
</dbReference>
<dbReference type="SFLD" id="SFLDG01180">
    <property type="entry name" value="SUF1"/>
    <property type="match status" value="1"/>
</dbReference>
<organism evidence="3 4">
    <name type="scientific">Donghicola eburneus</name>
    <dbReference type="NCBI Taxonomy" id="393278"/>
    <lineage>
        <taxon>Bacteria</taxon>
        <taxon>Pseudomonadati</taxon>
        <taxon>Pseudomonadota</taxon>
        <taxon>Alphaproteobacteria</taxon>
        <taxon>Rhodobacterales</taxon>
        <taxon>Roseobacteraceae</taxon>
        <taxon>Donghicola</taxon>
    </lineage>
</organism>
<dbReference type="Gene3D" id="3.40.30.110">
    <property type="match status" value="1"/>
</dbReference>
<dbReference type="CDD" id="cd03193">
    <property type="entry name" value="GST_C_Metaxin"/>
    <property type="match status" value="1"/>
</dbReference>
<name>A0A1M4N567_9RHOB</name>
<evidence type="ECO:0000259" key="2">
    <source>
        <dbReference type="Pfam" id="PF17172"/>
    </source>
</evidence>
<evidence type="ECO:0000259" key="1">
    <source>
        <dbReference type="Pfam" id="PF17171"/>
    </source>
</evidence>
<dbReference type="InterPro" id="IPR036249">
    <property type="entry name" value="Thioredoxin-like_sf"/>
</dbReference>
<dbReference type="InterPro" id="IPR050931">
    <property type="entry name" value="Mito_Protein_Transport_Metaxin"/>
</dbReference>
<evidence type="ECO:0000313" key="4">
    <source>
        <dbReference type="Proteomes" id="UP000184085"/>
    </source>
</evidence>
<dbReference type="PANTHER" id="PTHR12289:SF41">
    <property type="entry name" value="FAILED AXON CONNECTIONS-RELATED"/>
    <property type="match status" value="1"/>
</dbReference>
<protein>
    <recommendedName>
        <fullName evidence="5">Glutathione S-transferase</fullName>
    </recommendedName>
</protein>
<dbReference type="Pfam" id="PF17172">
    <property type="entry name" value="GST_N_4"/>
    <property type="match status" value="1"/>
</dbReference>
<dbReference type="InterPro" id="IPR033468">
    <property type="entry name" value="Metaxin_GST"/>
</dbReference>
<sequence length="234" mass="26322">MITLLTFPAGLHEPSLSPFCSKTIHLLNMSGQPWQRKDVSNPSRMPHGKLPVLQWNNETIADSHLIQAALERAGTDFYATCAFEDRAKGQAIMRLIEDWPYHALVHDRWVHDDGWAIFRAAFFGEMPAVMRAPVGEMIRKSVRRGLERHGIARCTEAERLALVERDLSALAEFLGDRPYVLGDTPTAADAACLAVLGAIRNLPMETPLRHRIRSDKRIMLYLDRCGQAFTSAYA</sequence>
<feature type="domain" description="Thioredoxin-like fold" evidence="2">
    <location>
        <begin position="18"/>
        <end position="113"/>
    </location>
</feature>
<keyword evidence="4" id="KW-1185">Reference proteome</keyword>
<dbReference type="SFLD" id="SFLDS00019">
    <property type="entry name" value="Glutathione_Transferase_(cytos"/>
    <property type="match status" value="1"/>
</dbReference>
<feature type="domain" description="Metaxin glutathione S-transferase" evidence="1">
    <location>
        <begin position="164"/>
        <end position="224"/>
    </location>
</feature>
<evidence type="ECO:0000313" key="3">
    <source>
        <dbReference type="EMBL" id="SCM69164.1"/>
    </source>
</evidence>